<dbReference type="KEGG" id="wvi:Weevi_0105"/>
<dbReference type="OrthoDB" id="1267957at2"/>
<dbReference type="AlphaFoldDB" id="F0P2U1"/>
<gene>
    <name evidence="1" type="ordered locus">Weevi_0105</name>
</gene>
<reference evidence="2" key="2">
    <citation type="journal article" date="2011" name="Stand. Genomic Sci.">
        <title>Complete genome sequence of Weeksella virosa type strain (9751T).</title>
        <authorList>
            <person name="Lang E."/>
            <person name="Teshima H."/>
            <person name="Lucas S."/>
            <person name="Lapidus A."/>
            <person name="Hammon N."/>
            <person name="Deshpande S."/>
            <person name="Nolan M."/>
            <person name="Cheng J."/>
            <person name="Pitluck S."/>
            <person name="Liolios K."/>
            <person name="Pagani I."/>
            <person name="Mikhailova N."/>
            <person name="Ivanova N."/>
            <person name="Mavromatis K."/>
            <person name="Pati A."/>
            <person name="Tapia R."/>
            <person name="Han C."/>
            <person name="Goodwin L."/>
            <person name="Chen A."/>
            <person name="Palaniappan K."/>
            <person name="Land M."/>
            <person name="Hauser L."/>
            <person name="Chang Y."/>
            <person name="Jeffries C."/>
            <person name="Brambilla E."/>
            <person name="Kopitz M."/>
            <person name="Rohde M."/>
            <person name="Goker M."/>
            <person name="Tindall B."/>
            <person name="Detter J."/>
            <person name="Woyke T."/>
            <person name="Bristow J."/>
            <person name="Eisen J."/>
            <person name="Markowitz V."/>
            <person name="Hugenholtz P."/>
            <person name="Klenk H."/>
            <person name="Kyrpides N."/>
        </authorList>
    </citation>
    <scope>NUCLEOTIDE SEQUENCE [LARGE SCALE GENOMIC DNA]</scope>
    <source>
        <strain evidence="2">ATCC 43766 / DSM 16922 / JCM 21250 / NBRC 16016 / NCTC 11634 / CL345/78</strain>
    </source>
</reference>
<dbReference type="Proteomes" id="UP000008641">
    <property type="component" value="Chromosome"/>
</dbReference>
<name>F0P2U1_WEEVC</name>
<dbReference type="HOGENOM" id="CLU_205421_0_0_10"/>
<proteinExistence type="predicted"/>
<evidence type="ECO:0000313" key="1">
    <source>
        <dbReference type="EMBL" id="ADX66831.1"/>
    </source>
</evidence>
<dbReference type="EMBL" id="CP002455">
    <property type="protein sequence ID" value="ADX66831.1"/>
    <property type="molecule type" value="Genomic_DNA"/>
</dbReference>
<organism evidence="1 2">
    <name type="scientific">Weeksella virosa (strain ATCC 43766 / DSM 16922 / JCM 21250 / CCUG 30538 / CDC 9751 / IAM 14551 / NBRC 16016 / NCTC 11634 / CL345/78)</name>
    <dbReference type="NCBI Taxonomy" id="865938"/>
    <lineage>
        <taxon>Bacteria</taxon>
        <taxon>Pseudomonadati</taxon>
        <taxon>Bacteroidota</taxon>
        <taxon>Flavobacteriia</taxon>
        <taxon>Flavobacteriales</taxon>
        <taxon>Weeksellaceae</taxon>
        <taxon>Weeksella</taxon>
    </lineage>
</organism>
<keyword evidence="2" id="KW-1185">Reference proteome</keyword>
<dbReference type="RefSeq" id="WP_013597223.1">
    <property type="nucleotide sequence ID" value="NC_015144.1"/>
</dbReference>
<reference evidence="1 2" key="1">
    <citation type="journal article" date="2011" name="Stand. Genomic Sci.">
        <title>Complete genome sequence of Weeksella virosa type strain (9751).</title>
        <authorList>
            <person name="Lang E."/>
            <person name="Teshima H."/>
            <person name="Lucas S."/>
            <person name="Lapidus A."/>
            <person name="Hammon N."/>
            <person name="Deshpande S."/>
            <person name="Nolan M."/>
            <person name="Cheng J.F."/>
            <person name="Pitluck S."/>
            <person name="Liolios K."/>
            <person name="Pagani I."/>
            <person name="Mikhailova N."/>
            <person name="Ivanova N."/>
            <person name="Mavromatis K."/>
            <person name="Pati A."/>
            <person name="Tapia R."/>
            <person name="Han C."/>
            <person name="Goodwin L."/>
            <person name="Chen A."/>
            <person name="Palaniappan K."/>
            <person name="Land M."/>
            <person name="Hauser L."/>
            <person name="Chang Y.J."/>
            <person name="Jeffries C.D."/>
            <person name="Brambilla E.M."/>
            <person name="Kopitz M."/>
            <person name="Rohde M."/>
            <person name="Goker M."/>
            <person name="Tindall B.J."/>
            <person name="Detter J.C."/>
            <person name="Woyke T."/>
            <person name="Bristow J."/>
            <person name="Eisen J.A."/>
            <person name="Markowitz V."/>
            <person name="Hugenholtz P."/>
            <person name="Klenk H.P."/>
            <person name="Kyrpides N.C."/>
        </authorList>
    </citation>
    <scope>NUCLEOTIDE SEQUENCE [LARGE SCALE GENOMIC DNA]</scope>
    <source>
        <strain evidence="2">ATCC 43766 / DSM 16922 / JCM 21250 / NBRC 16016 / NCTC 11634 / CL345/78</strain>
    </source>
</reference>
<accession>F0P2U1</accession>
<evidence type="ECO:0000313" key="2">
    <source>
        <dbReference type="Proteomes" id="UP000008641"/>
    </source>
</evidence>
<sequence length="67" mass="7307">MPLNETRLKNKIIEIIETCQSENDNPNTSKVNFATLLAKAIIEELQLADVIGICPTNGGPLTEGKIQ</sequence>
<dbReference type="STRING" id="865938.Weevi_0105"/>
<protein>
    <submittedName>
        <fullName evidence="1">Cysteine desulfurase NifS</fullName>
    </submittedName>
</protein>